<feature type="region of interest" description="Disordered" evidence="4">
    <location>
        <begin position="52"/>
        <end position="161"/>
    </location>
</feature>
<evidence type="ECO:0000256" key="5">
    <source>
        <dbReference type="SAM" id="SignalP"/>
    </source>
</evidence>
<dbReference type="EMBL" id="JAUIQT010000001">
    <property type="protein sequence ID" value="MDN4832841.1"/>
    <property type="molecule type" value="Genomic_DNA"/>
</dbReference>
<accession>A0AAW7N447</accession>
<dbReference type="Pfam" id="PF19258">
    <property type="entry name" value="KxYKxGKxW_sig"/>
    <property type="match status" value="1"/>
</dbReference>
<name>A0AAW7N447_9LACO</name>
<evidence type="ECO:0000256" key="1">
    <source>
        <dbReference type="ARBA" id="ARBA00022729"/>
    </source>
</evidence>
<dbReference type="Gene3D" id="2.10.270.10">
    <property type="entry name" value="Cholin Binding"/>
    <property type="match status" value="7"/>
</dbReference>
<sequence length="989" mass="111499">MEKKTHYKMYKAGKNWVFAMLSTIALTGVMAMSGNTAKADTVAQSLTEQVTKVDTTSTTATSTQTANQVEKATNNTNESNAAQTATVTTEQSSSKTATISSNQDNKLAAAASVATSEQNQNAQSTQVANNNEQSNITQSSAAQKSEETKVETPINTADNASQKNINGNWYLVDNNTGKNLTGFQEIKDQNKVVYYAPSNAQMQYGWQKINNNKYYFDNVSGAMTTGQKNINGSWYLFDNQGVMQTGFQRIASQNKTVHYDSNGKMQYGWQWVDNATRYFDTVTGAMTTGQKNINNHWYLFDNKGAMQRGFQNLTPYGEAKTVYYNQKGWMVYGQQNINGHWYNFDKVTGKMSTGFTKIPEQNKVVYYSVSKDNLGQMLYGVQVINNNTYYFDPVTGAMQIGWKNLNKKDHYFNKQGIMQVGQANIDGHWYDFNDNGEKQTGFIHLTDQNKLVYYNQKGWMVYGQQNINGHWYNFDKVTGKMSTGFTYLADQKKSVYYSLKKSTLGQMQYGWQLLGKDHYYFDKITGAMSKGEKNIDGHWYLFNNKGIMQTGFQFLDGSKRKVYYSPDKATLGQMQYGVQVINGNTYYFDKVNGAQAINKVVVGNDNTLKYYGKDGFIVKNTTLNINGKNYSFDGMGSLIGNGQLNVQGHWYLLKNKIVQTGFQNLSAYGENKTVYYASNGQMQYGQQQLNGHWYLFDKISGAMQTGFQNLSAYGENKTVYYASNGQMQYGQQQLNGHWYLFDKVNGSMQTGFKDLTPYGQNKTVYYASNGQMQYGARKINNNLYFFDTTTGAMYVRNFVNVNGQTYYAGNNGVLMAPRYVSQLTPINAGWGCAIAASAMLMSIKGENLNLWYAYSHEPQAGVFNGVGFTRVISANNLTNYMRQFDGGFRNISGSSIDQIKNLVNSGHPVLYYGYSSYEYSYAWKNHCKVIVGYNNGKFHIYDPCYYGQYDGPNTRGHGHYDLGADHWRTESQLAAEYYGNNGSGAVTIY</sequence>
<feature type="repeat" description="Cell wall-binding" evidence="3">
    <location>
        <begin position="203"/>
        <end position="222"/>
    </location>
</feature>
<dbReference type="AlphaFoldDB" id="A0AAW7N447"/>
<gene>
    <name evidence="7" type="ORF">QYC35_01095</name>
</gene>
<evidence type="ECO:0000256" key="2">
    <source>
        <dbReference type="ARBA" id="ARBA00022737"/>
    </source>
</evidence>
<comment type="caution">
    <text evidence="7">The sequence shown here is derived from an EMBL/GenBank/DDBJ whole genome shotgun (WGS) entry which is preliminary data.</text>
</comment>
<dbReference type="Pfam" id="PF13529">
    <property type="entry name" value="Peptidase_C39_2"/>
    <property type="match status" value="1"/>
</dbReference>
<feature type="domain" description="Peptidase C39-like" evidence="6">
    <location>
        <begin position="819"/>
        <end position="943"/>
    </location>
</feature>
<evidence type="ECO:0000259" key="6">
    <source>
        <dbReference type="Pfam" id="PF13529"/>
    </source>
</evidence>
<feature type="compositionally biased region" description="Low complexity" evidence="4">
    <location>
        <begin position="52"/>
        <end position="66"/>
    </location>
</feature>
<evidence type="ECO:0000256" key="4">
    <source>
        <dbReference type="SAM" id="MobiDB-lite"/>
    </source>
</evidence>
<dbReference type="RefSeq" id="WP_301206901.1">
    <property type="nucleotide sequence ID" value="NZ_JAUIQT010000001.1"/>
</dbReference>
<protein>
    <submittedName>
        <fullName evidence="7">KxYKxGKxW signal peptide domain-containing protein</fullName>
    </submittedName>
</protein>
<evidence type="ECO:0000313" key="7">
    <source>
        <dbReference type="EMBL" id="MDN4832841.1"/>
    </source>
</evidence>
<dbReference type="NCBIfam" id="TIGR03715">
    <property type="entry name" value="KxYKxGKxW"/>
    <property type="match status" value="1"/>
</dbReference>
<evidence type="ECO:0000256" key="3">
    <source>
        <dbReference type="PROSITE-ProRule" id="PRU00591"/>
    </source>
</evidence>
<feature type="repeat" description="Cell wall-binding" evidence="3">
    <location>
        <begin position="287"/>
        <end position="306"/>
    </location>
</feature>
<keyword evidence="2" id="KW-0677">Repeat</keyword>
<dbReference type="Gene3D" id="3.90.70.10">
    <property type="entry name" value="Cysteine proteinases"/>
    <property type="match status" value="1"/>
</dbReference>
<dbReference type="InterPro" id="IPR018337">
    <property type="entry name" value="Cell_wall/Cho-bd_repeat"/>
</dbReference>
<dbReference type="PROSITE" id="PS51170">
    <property type="entry name" value="CW"/>
    <property type="match status" value="3"/>
</dbReference>
<feature type="compositionally biased region" description="Polar residues" evidence="4">
    <location>
        <begin position="113"/>
        <end position="143"/>
    </location>
</feature>
<dbReference type="InterPro" id="IPR039564">
    <property type="entry name" value="Peptidase_C39-like"/>
</dbReference>
<feature type="signal peptide" evidence="5">
    <location>
        <begin position="1"/>
        <end position="31"/>
    </location>
</feature>
<feature type="repeat" description="Cell wall-binding" evidence="3">
    <location>
        <begin position="224"/>
        <end position="243"/>
    </location>
</feature>
<dbReference type="Gene3D" id="2.10.270.20">
    <property type="match status" value="2"/>
</dbReference>
<feature type="compositionally biased region" description="Polar residues" evidence="4">
    <location>
        <begin position="67"/>
        <end position="105"/>
    </location>
</feature>
<feature type="chain" id="PRO_5043947633" evidence="5">
    <location>
        <begin position="32"/>
        <end position="989"/>
    </location>
</feature>
<dbReference type="Proteomes" id="UP001174888">
    <property type="component" value="Unassembled WGS sequence"/>
</dbReference>
<dbReference type="Pfam" id="PF01473">
    <property type="entry name" value="Choline_bind_1"/>
    <property type="match status" value="4"/>
</dbReference>
<proteinExistence type="predicted"/>
<dbReference type="Pfam" id="PF19127">
    <property type="entry name" value="Choline_bind_3"/>
    <property type="match status" value="4"/>
</dbReference>
<keyword evidence="1 5" id="KW-0732">Signal</keyword>
<dbReference type="SUPFAM" id="SSF69360">
    <property type="entry name" value="Cell wall binding repeat"/>
    <property type="match status" value="3"/>
</dbReference>
<organism evidence="7 8">
    <name type="scientific">Ligilactobacillus salivarius</name>
    <dbReference type="NCBI Taxonomy" id="1624"/>
    <lineage>
        <taxon>Bacteria</taxon>
        <taxon>Bacillati</taxon>
        <taxon>Bacillota</taxon>
        <taxon>Bacilli</taxon>
        <taxon>Lactobacillales</taxon>
        <taxon>Lactobacillaceae</taxon>
        <taxon>Ligilactobacillus</taxon>
    </lineage>
</organism>
<dbReference type="InterPro" id="IPR022263">
    <property type="entry name" value="KxYKxGKxW"/>
</dbReference>
<evidence type="ECO:0000313" key="8">
    <source>
        <dbReference type="Proteomes" id="UP001174888"/>
    </source>
</evidence>
<reference evidence="7" key="1">
    <citation type="submission" date="2023-07" db="EMBL/GenBank/DDBJ databases">
        <title>Complete genome sequence of Ligilactobacillus salivarius SRCM217594 isolated from Gallus gallus domesticus feces.</title>
        <authorList>
            <person name="Yang H.-G."/>
            <person name="Ryu M.-S."/>
            <person name="Ha G.-S."/>
            <person name="Yang H.-J."/>
            <person name="Jeong D.-Y."/>
        </authorList>
    </citation>
    <scope>NUCLEOTIDE SEQUENCE</scope>
    <source>
        <strain evidence="7">SRCM217594</strain>
    </source>
</reference>